<evidence type="ECO:0000313" key="3">
    <source>
        <dbReference type="Proteomes" id="UP000230214"/>
    </source>
</evidence>
<sequence length="216" mass="25860">MLEYKHMPYANSIKSLEKDNIYHLYARGINKNDIFKEASDYLFFKYLFKKYLSKNFKEKRKIGGKILYFPVNSVSEEVELYCYCLMKNHFHLIVKNKSLKGISHLMLRVLSNYATYFNKKYKREGPVIQGSYRAVNIMSDDLLIYIARYIHLNPYKAKIVSQVRDYKYSSYENYLYNKSTSWLKIEDIILKSTNWSIIERYSDTIQENPKTGILLY</sequence>
<organism evidence="2 3">
    <name type="scientific">candidate division WWE3 bacterium CG10_big_fil_rev_8_21_14_0_10_32_10</name>
    <dbReference type="NCBI Taxonomy" id="1975090"/>
    <lineage>
        <taxon>Bacteria</taxon>
        <taxon>Katanobacteria</taxon>
    </lineage>
</organism>
<dbReference type="InterPro" id="IPR036515">
    <property type="entry name" value="Transposase_17_sf"/>
</dbReference>
<dbReference type="PANTHER" id="PTHR34322">
    <property type="entry name" value="TRANSPOSASE, Y1_TNP DOMAIN-CONTAINING"/>
    <property type="match status" value="1"/>
</dbReference>
<dbReference type="Pfam" id="PF01797">
    <property type="entry name" value="Y1_Tnp"/>
    <property type="match status" value="1"/>
</dbReference>
<protein>
    <recommendedName>
        <fullName evidence="1">Transposase IS200-like domain-containing protein</fullName>
    </recommendedName>
</protein>
<dbReference type="AlphaFoldDB" id="A0A2H0RAS3"/>
<reference evidence="2 3" key="1">
    <citation type="submission" date="2017-09" db="EMBL/GenBank/DDBJ databases">
        <title>Depth-based differentiation of microbial function through sediment-hosted aquifers and enrichment of novel symbionts in the deep terrestrial subsurface.</title>
        <authorList>
            <person name="Probst A.J."/>
            <person name="Ladd B."/>
            <person name="Jarett J.K."/>
            <person name="Geller-Mcgrath D.E."/>
            <person name="Sieber C.M."/>
            <person name="Emerson J.B."/>
            <person name="Anantharaman K."/>
            <person name="Thomas B.C."/>
            <person name="Malmstrom R."/>
            <person name="Stieglmeier M."/>
            <person name="Klingl A."/>
            <person name="Woyke T."/>
            <person name="Ryan C.M."/>
            <person name="Banfield J.F."/>
        </authorList>
    </citation>
    <scope>NUCLEOTIDE SEQUENCE [LARGE SCALE GENOMIC DNA]</scope>
    <source>
        <strain evidence="2">CG10_big_fil_rev_8_21_14_0_10_32_10</strain>
    </source>
</reference>
<dbReference type="Proteomes" id="UP000230214">
    <property type="component" value="Unassembled WGS sequence"/>
</dbReference>
<dbReference type="GO" id="GO:0003677">
    <property type="term" value="F:DNA binding"/>
    <property type="evidence" value="ECO:0007669"/>
    <property type="project" value="InterPro"/>
</dbReference>
<evidence type="ECO:0000259" key="1">
    <source>
        <dbReference type="SMART" id="SM01321"/>
    </source>
</evidence>
<proteinExistence type="predicted"/>
<gene>
    <name evidence="2" type="ORF">COV24_01740</name>
</gene>
<accession>A0A2H0RAS3</accession>
<comment type="caution">
    <text evidence="2">The sequence shown here is derived from an EMBL/GenBank/DDBJ whole genome shotgun (WGS) entry which is preliminary data.</text>
</comment>
<dbReference type="GO" id="GO:0004803">
    <property type="term" value="F:transposase activity"/>
    <property type="evidence" value="ECO:0007669"/>
    <property type="project" value="InterPro"/>
</dbReference>
<dbReference type="InterPro" id="IPR002686">
    <property type="entry name" value="Transposase_17"/>
</dbReference>
<evidence type="ECO:0000313" key="2">
    <source>
        <dbReference type="EMBL" id="PIR43632.1"/>
    </source>
</evidence>
<dbReference type="SMART" id="SM01321">
    <property type="entry name" value="Y1_Tnp"/>
    <property type="match status" value="1"/>
</dbReference>
<dbReference type="PANTHER" id="PTHR34322:SF2">
    <property type="entry name" value="TRANSPOSASE IS200-LIKE DOMAIN-CONTAINING PROTEIN"/>
    <property type="match status" value="1"/>
</dbReference>
<dbReference type="Gene3D" id="3.30.70.1290">
    <property type="entry name" value="Transposase IS200-like"/>
    <property type="match status" value="1"/>
</dbReference>
<dbReference type="GO" id="GO:0006313">
    <property type="term" value="P:DNA transposition"/>
    <property type="evidence" value="ECO:0007669"/>
    <property type="project" value="InterPro"/>
</dbReference>
<dbReference type="EMBL" id="PCXU01000016">
    <property type="protein sequence ID" value="PIR43632.1"/>
    <property type="molecule type" value="Genomic_DNA"/>
</dbReference>
<dbReference type="SUPFAM" id="SSF143422">
    <property type="entry name" value="Transposase IS200-like"/>
    <property type="match status" value="1"/>
</dbReference>
<feature type="domain" description="Transposase IS200-like" evidence="1">
    <location>
        <begin position="17"/>
        <end position="153"/>
    </location>
</feature>
<name>A0A2H0RAS3_UNCKA</name>